<evidence type="ECO:0000313" key="3">
    <source>
        <dbReference type="Proteomes" id="UP001266305"/>
    </source>
</evidence>
<protein>
    <submittedName>
        <fullName evidence="2">Uncharacterized protein</fullName>
    </submittedName>
</protein>
<dbReference type="Proteomes" id="UP001266305">
    <property type="component" value="Unassembled WGS sequence"/>
</dbReference>
<proteinExistence type="predicted"/>
<organism evidence="2 3">
    <name type="scientific">Saguinus oedipus</name>
    <name type="common">Cotton-top tamarin</name>
    <name type="synonym">Oedipomidas oedipus</name>
    <dbReference type="NCBI Taxonomy" id="9490"/>
    <lineage>
        <taxon>Eukaryota</taxon>
        <taxon>Metazoa</taxon>
        <taxon>Chordata</taxon>
        <taxon>Craniata</taxon>
        <taxon>Vertebrata</taxon>
        <taxon>Euteleostomi</taxon>
        <taxon>Mammalia</taxon>
        <taxon>Eutheria</taxon>
        <taxon>Euarchontoglires</taxon>
        <taxon>Primates</taxon>
        <taxon>Haplorrhini</taxon>
        <taxon>Platyrrhini</taxon>
        <taxon>Cebidae</taxon>
        <taxon>Callitrichinae</taxon>
        <taxon>Saguinus</taxon>
    </lineage>
</organism>
<reference evidence="2 3" key="1">
    <citation type="submission" date="2023-05" db="EMBL/GenBank/DDBJ databases">
        <title>B98-5 Cell Line De Novo Hybrid Assembly: An Optical Mapping Approach.</title>
        <authorList>
            <person name="Kananen K."/>
            <person name="Auerbach J.A."/>
            <person name="Kautto E."/>
            <person name="Blachly J.S."/>
        </authorList>
    </citation>
    <scope>NUCLEOTIDE SEQUENCE [LARGE SCALE GENOMIC DNA]</scope>
    <source>
        <strain evidence="2">B95-8</strain>
        <tissue evidence="2">Cell line</tissue>
    </source>
</reference>
<dbReference type="EMBL" id="JASSZA010000003">
    <property type="protein sequence ID" value="KAK2115062.1"/>
    <property type="molecule type" value="Genomic_DNA"/>
</dbReference>
<accession>A0ABQ9W097</accession>
<feature type="compositionally biased region" description="Pro residues" evidence="1">
    <location>
        <begin position="155"/>
        <end position="165"/>
    </location>
</feature>
<feature type="compositionally biased region" description="Pro residues" evidence="1">
    <location>
        <begin position="36"/>
        <end position="55"/>
    </location>
</feature>
<comment type="caution">
    <text evidence="2">The sequence shown here is derived from an EMBL/GenBank/DDBJ whole genome shotgun (WGS) entry which is preliminary data.</text>
</comment>
<sequence length="237" mass="23941">MRLPAQGVLHGGHEDPLKIQQLQNQIRLEQEAGARQPPPARSAPPSPPFPPPPAFPELAACAPPVSPEPMSALTSRATPAMQSSGSFNYARPKQFIAAQNLGPASGHGTPASSPGSSSLPSPLSPTSRPLARAPAPPFAPLFGAEPDAPWGSSSPSPPPPPPPVFSPTAAFPVPDVFPLPPPPPPLPSPGPTSHGSSPAARFGHSQTPAAFLSALLPSQPPPAAVNALGLPKGVTPA</sequence>
<evidence type="ECO:0000313" key="2">
    <source>
        <dbReference type="EMBL" id="KAK2115062.1"/>
    </source>
</evidence>
<feature type="compositionally biased region" description="Low complexity" evidence="1">
    <location>
        <begin position="103"/>
        <end position="133"/>
    </location>
</feature>
<feature type="compositionally biased region" description="Low complexity" evidence="1">
    <location>
        <begin position="208"/>
        <end position="217"/>
    </location>
</feature>
<feature type="region of interest" description="Disordered" evidence="1">
    <location>
        <begin position="24"/>
        <end position="86"/>
    </location>
</feature>
<feature type="compositionally biased region" description="Pro residues" evidence="1">
    <location>
        <begin position="175"/>
        <end position="190"/>
    </location>
</feature>
<name>A0ABQ9W097_SAGOE</name>
<keyword evidence="3" id="KW-1185">Reference proteome</keyword>
<feature type="region of interest" description="Disordered" evidence="1">
    <location>
        <begin position="98"/>
        <end position="237"/>
    </location>
</feature>
<feature type="compositionally biased region" description="Polar residues" evidence="1">
    <location>
        <begin position="72"/>
        <end position="86"/>
    </location>
</feature>
<evidence type="ECO:0000256" key="1">
    <source>
        <dbReference type="SAM" id="MobiDB-lite"/>
    </source>
</evidence>
<gene>
    <name evidence="2" type="ORF">P7K49_005688</name>
</gene>